<reference evidence="2" key="1">
    <citation type="submission" date="2023-10" db="EMBL/GenBank/DDBJ databases">
        <title>Genome assembly of Pristionchus species.</title>
        <authorList>
            <person name="Yoshida K."/>
            <person name="Sommer R.J."/>
        </authorList>
    </citation>
    <scope>NUCLEOTIDE SEQUENCE</scope>
    <source>
        <strain evidence="2">RS0144</strain>
    </source>
</reference>
<dbReference type="AlphaFoldDB" id="A0AAV5S8T8"/>
<name>A0AAV5S8T8_9BILA</name>
<dbReference type="Proteomes" id="UP001432027">
    <property type="component" value="Unassembled WGS sequence"/>
</dbReference>
<dbReference type="SUPFAM" id="SSF52540">
    <property type="entry name" value="P-loop containing nucleoside triphosphate hydrolases"/>
    <property type="match status" value="1"/>
</dbReference>
<evidence type="ECO:0008006" key="4">
    <source>
        <dbReference type="Google" id="ProtNLM"/>
    </source>
</evidence>
<protein>
    <recommendedName>
        <fullName evidence="4">Phosphoribulokinase/uridine kinase domain-containing protein</fullName>
    </recommendedName>
</protein>
<keyword evidence="3" id="KW-1185">Reference proteome</keyword>
<dbReference type="Gene3D" id="3.40.50.300">
    <property type="entry name" value="P-loop containing nucleotide triphosphate hydrolases"/>
    <property type="match status" value="1"/>
</dbReference>
<dbReference type="EMBL" id="BTSX01000001">
    <property type="protein sequence ID" value="GMS79496.1"/>
    <property type="molecule type" value="Genomic_DNA"/>
</dbReference>
<gene>
    <name evidence="2" type="ORF">PENTCL1PPCAC_1671</name>
</gene>
<accession>A0AAV5S8T8</accession>
<comment type="caution">
    <text evidence="2">The sequence shown here is derived from an EMBL/GenBank/DDBJ whole genome shotgun (WGS) entry which is preliminary data.</text>
</comment>
<organism evidence="2 3">
    <name type="scientific">Pristionchus entomophagus</name>
    <dbReference type="NCBI Taxonomy" id="358040"/>
    <lineage>
        <taxon>Eukaryota</taxon>
        <taxon>Metazoa</taxon>
        <taxon>Ecdysozoa</taxon>
        <taxon>Nematoda</taxon>
        <taxon>Chromadorea</taxon>
        <taxon>Rhabditida</taxon>
        <taxon>Rhabditina</taxon>
        <taxon>Diplogasteromorpha</taxon>
        <taxon>Diplogasteroidea</taxon>
        <taxon>Neodiplogasteridae</taxon>
        <taxon>Pristionchus</taxon>
    </lineage>
</organism>
<feature type="compositionally biased region" description="Acidic residues" evidence="1">
    <location>
        <begin position="156"/>
        <end position="168"/>
    </location>
</feature>
<proteinExistence type="predicted"/>
<evidence type="ECO:0000313" key="2">
    <source>
        <dbReference type="EMBL" id="GMS79496.1"/>
    </source>
</evidence>
<evidence type="ECO:0000313" key="3">
    <source>
        <dbReference type="Proteomes" id="UP001432027"/>
    </source>
</evidence>
<feature type="region of interest" description="Disordered" evidence="1">
    <location>
        <begin position="147"/>
        <end position="168"/>
    </location>
</feature>
<evidence type="ECO:0000256" key="1">
    <source>
        <dbReference type="SAM" id="MobiDB-lite"/>
    </source>
</evidence>
<sequence length="168" mass="19442">MSLRPVVVGVCGGVAAGKRLFTRSLLSRLRSRGCTVEEVEMVTANMFKENRMDCLLLRGMTLFTDQPRNYFDLKIFLDVDADIRLCRILSSTTTFDDMRRQLTRYQSLTRPYHVQSVLKQRTLADLCFNGSFQEKDVDSASRRILQLMKDGKERPEEEPDDDDYTRSL</sequence>
<dbReference type="InterPro" id="IPR027417">
    <property type="entry name" value="P-loop_NTPase"/>
</dbReference>